<dbReference type="AlphaFoldDB" id="A0A8C5KYL4"/>
<keyword evidence="5" id="KW-1185">Reference proteome</keyword>
<feature type="compositionally biased region" description="Basic residues" evidence="2">
    <location>
        <begin position="336"/>
        <end position="351"/>
    </location>
</feature>
<dbReference type="Pfam" id="PF12881">
    <property type="entry name" value="NUT"/>
    <property type="match status" value="2"/>
</dbReference>
<dbReference type="Ensembl" id="ENSJJAT00000021977.1">
    <property type="protein sequence ID" value="ENSJJAP00000015472.1"/>
    <property type="gene ID" value="ENSJJAG00000017625.1"/>
</dbReference>
<feature type="region of interest" description="Disordered" evidence="2">
    <location>
        <begin position="660"/>
        <end position="698"/>
    </location>
</feature>
<feature type="compositionally biased region" description="Low complexity" evidence="2">
    <location>
        <begin position="476"/>
        <end position="485"/>
    </location>
</feature>
<feature type="region of interest" description="Disordered" evidence="2">
    <location>
        <begin position="785"/>
        <end position="812"/>
    </location>
</feature>
<dbReference type="GeneTree" id="ENSGT00410000025793"/>
<feature type="domain" description="Nuclear Testis protein N-terminal" evidence="3">
    <location>
        <begin position="14"/>
        <end position="495"/>
    </location>
</feature>
<dbReference type="PANTHER" id="PTHR22879">
    <property type="entry name" value="NUT FAMILY MEMBER 1"/>
    <property type="match status" value="1"/>
</dbReference>
<organism evidence="4 5">
    <name type="scientific">Jaculus jaculus</name>
    <name type="common">Lesser Egyptian jerboa</name>
    <dbReference type="NCBI Taxonomy" id="51337"/>
    <lineage>
        <taxon>Eukaryota</taxon>
        <taxon>Metazoa</taxon>
        <taxon>Chordata</taxon>
        <taxon>Craniata</taxon>
        <taxon>Vertebrata</taxon>
        <taxon>Euteleostomi</taxon>
        <taxon>Mammalia</taxon>
        <taxon>Eutheria</taxon>
        <taxon>Euarchontoglires</taxon>
        <taxon>Glires</taxon>
        <taxon>Rodentia</taxon>
        <taxon>Myomorpha</taxon>
        <taxon>Dipodoidea</taxon>
        <taxon>Dipodidae</taxon>
        <taxon>Dipodinae</taxon>
        <taxon>Jaculus</taxon>
    </lineage>
</organism>
<evidence type="ECO:0000256" key="1">
    <source>
        <dbReference type="ARBA" id="ARBA00010586"/>
    </source>
</evidence>
<feature type="region of interest" description="Disordered" evidence="2">
    <location>
        <begin position="465"/>
        <end position="547"/>
    </location>
</feature>
<dbReference type="InterPro" id="IPR024310">
    <property type="entry name" value="NUT"/>
</dbReference>
<feature type="compositionally biased region" description="Basic and acidic residues" evidence="2">
    <location>
        <begin position="520"/>
        <end position="529"/>
    </location>
</feature>
<evidence type="ECO:0000313" key="4">
    <source>
        <dbReference type="Ensembl" id="ENSJJAP00000015472.1"/>
    </source>
</evidence>
<proteinExistence type="inferred from homology"/>
<dbReference type="OMA" id="PGPDCLI"/>
<feature type="compositionally biased region" description="Basic residues" evidence="2">
    <location>
        <begin position="1073"/>
        <end position="1093"/>
    </location>
</feature>
<reference evidence="4" key="2">
    <citation type="submission" date="2025-09" db="UniProtKB">
        <authorList>
            <consortium name="Ensembl"/>
        </authorList>
    </citation>
    <scope>IDENTIFICATION</scope>
</reference>
<accession>A0A8C5KYL4</accession>
<feature type="compositionally biased region" description="Pro residues" evidence="2">
    <location>
        <begin position="30"/>
        <end position="50"/>
    </location>
</feature>
<feature type="region of interest" description="Disordered" evidence="2">
    <location>
        <begin position="876"/>
        <end position="917"/>
    </location>
</feature>
<feature type="region of interest" description="Disordered" evidence="2">
    <location>
        <begin position="953"/>
        <end position="973"/>
    </location>
</feature>
<feature type="region of interest" description="Disordered" evidence="2">
    <location>
        <begin position="1"/>
        <end position="58"/>
    </location>
</feature>
<sequence>MASDGASPLPGPDVAMKAGATHSPFTTLPFPSPTPGPPDQAPWEPSPQHPVTPAFSPGNPLLLSAFPSSLLVTGDGSPGPRAGTGQVIVKIKTEGGPAEPSQTQNLILTQTACNWIASGAPCEGPDRLPPRYLTASNVKTILPTMAIGVSQEVPTGLPLQAAPPAAQLAPIVPLEKTWPRPQGTTGEGGLMAAQKPLQDDLACASKGVYENFRRWQRYKTLARRHLSQSPDVEALSCFLIPVLRSLARRKPTMTLEEALPRALQEWEYTSNFDRMIFYEMAEKFMEFEAEEELQKQNTKLIRGSQGLSPVTPLKHDPPGSLTPEACQQPVYIPKKAASKTRAPRQRQRKSQRPPVLQAPKEIPPEAVKEYSDIMEGSHGKQEEEEEEQQEDEGIYPDPRLLSYFDELCSHEVFVSKVEAIIHPQFLADLLSPEQQRDPLALFEELEQEEGLTFAQLVQKRLLALEDEEDTQPPPSRTQSDSSPSVSDEEEDGGQRPRTTLGPHGAGGTIRIQMSASPGKQAREIHDRQEQALGSSRGMCKDGHTLSASSSWGLELEPAVSRGMQESLGMQGRRCGQVVSQLSVQQDGHLGGAGSPRHYLVADRTSEALSLCWQESAQPMRGSSLDAGLTEPALLQGHGLEKQVLGIQAGQQVGEEIVLTQGRGPSTVSQEGSSRTVWGGPPMVQKSSPRGAGSQDKVSVGPGLWLSSEMDTLGSELPIQVGRVIESPQDGEYIQGHETLGSRSSISLGPGQTSAPGDVGGSMVPCACTDATTVKKRNFCSLPGPLVGTKPALGSKEKGNQSPETTQDPSDLWAEGCTPLLERIGVPTLESSKDSQVPTCQGNLCILGIQTSQEAESKGNSLFALLKTTEHGNMLHVRDKSDPQAGASDDSCSRNFKSYDLQRGGREDSTSSKPNDLVPLQSHQESFTLGTPKSTFHQALGGTSLKWGARGTSVLRETSTSKTSSLAHRARGREKEEDEELSNFAYLLASKLSLSPRGLSLGPHHAATDQGVEKVSYTSAEPGSFGQTPCPATKSGKQAVVGGPVPAVKKLQPGQLGVSGEKHLALGVVQSPQPRKRRRDSLVTGRRKKRRRNQ</sequence>
<evidence type="ECO:0000259" key="3">
    <source>
        <dbReference type="Pfam" id="PF12881"/>
    </source>
</evidence>
<gene>
    <name evidence="4" type="primary">Nutm1</name>
</gene>
<evidence type="ECO:0000256" key="2">
    <source>
        <dbReference type="SAM" id="MobiDB-lite"/>
    </source>
</evidence>
<protein>
    <submittedName>
        <fullName evidence="4">NUT midline carcinoma, family member 1</fullName>
    </submittedName>
</protein>
<feature type="compositionally biased region" description="Polar residues" evidence="2">
    <location>
        <begin position="662"/>
        <end position="675"/>
    </location>
</feature>
<reference evidence="4" key="1">
    <citation type="submission" date="2025-08" db="UniProtKB">
        <authorList>
            <consortium name="Ensembl"/>
        </authorList>
    </citation>
    <scope>IDENTIFICATION</scope>
</reference>
<feature type="compositionally biased region" description="Acidic residues" evidence="2">
    <location>
        <begin position="382"/>
        <end position="394"/>
    </location>
</feature>
<dbReference type="InterPro" id="IPR024309">
    <property type="entry name" value="NUT_N"/>
</dbReference>
<dbReference type="PANTHER" id="PTHR22879:SF13">
    <property type="entry name" value="NUT FAMILY MEMBER 1"/>
    <property type="match status" value="1"/>
</dbReference>
<feature type="region of interest" description="Disordered" evidence="2">
    <location>
        <begin position="303"/>
        <end position="395"/>
    </location>
</feature>
<feature type="domain" description="Nuclear Testis protein N-terminal" evidence="3">
    <location>
        <begin position="877"/>
        <end position="1090"/>
    </location>
</feature>
<name>A0A8C5KYL4_JACJA</name>
<comment type="similarity">
    <text evidence="1">Belongs to the NUT family.</text>
</comment>
<feature type="compositionally biased region" description="Polar residues" evidence="2">
    <location>
        <begin position="954"/>
        <end position="965"/>
    </location>
</feature>
<feature type="compositionally biased region" description="Polar residues" evidence="2">
    <location>
        <begin position="799"/>
        <end position="808"/>
    </location>
</feature>
<dbReference type="Proteomes" id="UP000694385">
    <property type="component" value="Unassembled WGS sequence"/>
</dbReference>
<feature type="region of interest" description="Disordered" evidence="2">
    <location>
        <begin position="1064"/>
        <end position="1093"/>
    </location>
</feature>
<feature type="compositionally biased region" description="Basic and acidic residues" evidence="2">
    <location>
        <begin position="362"/>
        <end position="381"/>
    </location>
</feature>
<evidence type="ECO:0000313" key="5">
    <source>
        <dbReference type="Proteomes" id="UP000694385"/>
    </source>
</evidence>